<sequence length="751" mass="78470">MDSGYRAAPSPEGPIRLVIPGQRTQGVEQITQHGGVRRHGRTGGDRERAVRQLGQDRLVVGRPESSRRAAARNRRYLTCVTTLSRFVTRRRRWILLGWLLLTVVGGFAAPRATAGLSYDFSLPGQPGYETNQVIAQRFGSGGDAVPVLLVDDDPSPEKAGRVVAAVERALPGADVLSYADERSLASADGRTGVVVVYPRLVPGPEPYVAALPVLAKVAEAQQVAVTGKDALAAEGGGDRGATVLVETVVGGTGALIVLLVVFGSALALMPLLVAAASILTTFLIVWGLTAITDVSFIVQFLLALIGLGVAIDYALLIVTRWREELGRGVDPDEAVHRALATAGRAVFFSGVTVAVSLAALIVLPVPFLRSVGFTGLLIPVVSVLAALTLLPALLLTAGRRLDWPHRRTGDPDSRLWRRVGTVVVRHRWVSATAATVVLLLLAAPVLTLRLGEPTNASLASSDGPAATAITRLDDSGIGSGLSTPVEILTGDAAAVRAAVAGLPGVAAAIVRPRTGDGDTLVRVWTTEDTSSAAGSDTAAAIRSAAEATGARVGGRPAGDADFIAAVYGNAWWVIGLIVVVTALLLTRALRSIVLPVKALLLNVLSLGAAYGITVWIWQDGHGTEVLFGQPASGAITTWVPIAVFAFLFGLSMDYEVFLLSRIREEHDDGLGTDEATVAGVARTGRLVTSAALILFLAFVSLAQVPTVEVKILATALALGILIDATIVRGVLAPALVAALGDANWRSLRRTR</sequence>
<feature type="transmembrane region" description="Helical" evidence="6">
    <location>
        <begin position="686"/>
        <end position="705"/>
    </location>
</feature>
<evidence type="ECO:0000256" key="1">
    <source>
        <dbReference type="ARBA" id="ARBA00004651"/>
    </source>
</evidence>
<feature type="transmembrane region" description="Helical" evidence="6">
    <location>
        <begin position="93"/>
        <end position="112"/>
    </location>
</feature>
<dbReference type="EMBL" id="BAAAGX010000028">
    <property type="protein sequence ID" value="GAA0268356.1"/>
    <property type="molecule type" value="Genomic_DNA"/>
</dbReference>
<protein>
    <submittedName>
        <fullName evidence="8">MMPL family transporter</fullName>
    </submittedName>
</protein>
<keyword evidence="2" id="KW-1003">Cell membrane</keyword>
<comment type="subcellular location">
    <subcellularLocation>
        <location evidence="1">Cell membrane</location>
        <topology evidence="1">Multi-pass membrane protein</topology>
    </subcellularLocation>
</comment>
<feature type="transmembrane region" description="Helical" evidence="6">
    <location>
        <begin position="428"/>
        <end position="448"/>
    </location>
</feature>
<feature type="transmembrane region" description="Helical" evidence="6">
    <location>
        <begin position="598"/>
        <end position="617"/>
    </location>
</feature>
<feature type="transmembrane region" description="Helical" evidence="6">
    <location>
        <begin position="241"/>
        <end position="262"/>
    </location>
</feature>
<evidence type="ECO:0000256" key="3">
    <source>
        <dbReference type="ARBA" id="ARBA00022692"/>
    </source>
</evidence>
<dbReference type="PANTHER" id="PTHR33406:SF13">
    <property type="entry name" value="MEMBRANE PROTEIN YDFJ"/>
    <property type="match status" value="1"/>
</dbReference>
<keyword evidence="3 6" id="KW-0812">Transmembrane</keyword>
<feature type="domain" description="SSD" evidence="7">
    <location>
        <begin position="266"/>
        <end position="396"/>
    </location>
</feature>
<evidence type="ECO:0000256" key="6">
    <source>
        <dbReference type="SAM" id="Phobius"/>
    </source>
</evidence>
<evidence type="ECO:0000259" key="7">
    <source>
        <dbReference type="PROSITE" id="PS50156"/>
    </source>
</evidence>
<dbReference type="InterPro" id="IPR004869">
    <property type="entry name" value="MMPL_dom"/>
</dbReference>
<evidence type="ECO:0000256" key="4">
    <source>
        <dbReference type="ARBA" id="ARBA00022989"/>
    </source>
</evidence>
<feature type="transmembrane region" description="Helical" evidence="6">
    <location>
        <begin position="373"/>
        <end position="397"/>
    </location>
</feature>
<dbReference type="SUPFAM" id="SSF82866">
    <property type="entry name" value="Multidrug efflux transporter AcrB transmembrane domain"/>
    <property type="match status" value="2"/>
</dbReference>
<organism evidence="8 9">
    <name type="scientific">Cryptosporangium japonicum</name>
    <dbReference type="NCBI Taxonomy" id="80872"/>
    <lineage>
        <taxon>Bacteria</taxon>
        <taxon>Bacillati</taxon>
        <taxon>Actinomycetota</taxon>
        <taxon>Actinomycetes</taxon>
        <taxon>Cryptosporangiales</taxon>
        <taxon>Cryptosporangiaceae</taxon>
        <taxon>Cryptosporangium</taxon>
    </lineage>
</organism>
<feature type="transmembrane region" description="Helical" evidence="6">
    <location>
        <begin position="637"/>
        <end position="657"/>
    </location>
</feature>
<reference evidence="8 9" key="1">
    <citation type="journal article" date="2019" name="Int. J. Syst. Evol. Microbiol.">
        <title>The Global Catalogue of Microorganisms (GCM) 10K type strain sequencing project: providing services to taxonomists for standard genome sequencing and annotation.</title>
        <authorList>
            <consortium name="The Broad Institute Genomics Platform"/>
            <consortium name="The Broad Institute Genome Sequencing Center for Infectious Disease"/>
            <person name="Wu L."/>
            <person name="Ma J."/>
        </authorList>
    </citation>
    <scope>NUCLEOTIDE SEQUENCE [LARGE SCALE GENOMIC DNA]</scope>
    <source>
        <strain evidence="8 9">JCM 10425</strain>
    </source>
</reference>
<evidence type="ECO:0000313" key="8">
    <source>
        <dbReference type="EMBL" id="GAA0268356.1"/>
    </source>
</evidence>
<dbReference type="Pfam" id="PF03176">
    <property type="entry name" value="MMPL"/>
    <property type="match status" value="2"/>
</dbReference>
<dbReference type="InterPro" id="IPR000731">
    <property type="entry name" value="SSD"/>
</dbReference>
<name>A0ABN0UZY5_9ACTN</name>
<keyword evidence="9" id="KW-1185">Reference proteome</keyword>
<accession>A0ABN0UZY5</accession>
<feature type="transmembrane region" description="Helical" evidence="6">
    <location>
        <begin position="297"/>
        <end position="318"/>
    </location>
</feature>
<gene>
    <name evidence="8" type="ORF">GCM10009539_64190</name>
</gene>
<feature type="transmembrane region" description="Helical" evidence="6">
    <location>
        <begin position="562"/>
        <end position="586"/>
    </location>
</feature>
<dbReference type="InterPro" id="IPR050545">
    <property type="entry name" value="Mycobact_MmpL"/>
</dbReference>
<evidence type="ECO:0000256" key="5">
    <source>
        <dbReference type="ARBA" id="ARBA00023136"/>
    </source>
</evidence>
<feature type="transmembrane region" description="Helical" evidence="6">
    <location>
        <begin position="269"/>
        <end position="291"/>
    </location>
</feature>
<proteinExistence type="predicted"/>
<dbReference type="Gene3D" id="1.20.1640.10">
    <property type="entry name" value="Multidrug efflux transporter AcrB transmembrane domain"/>
    <property type="match status" value="2"/>
</dbReference>
<evidence type="ECO:0000256" key="2">
    <source>
        <dbReference type="ARBA" id="ARBA00022475"/>
    </source>
</evidence>
<keyword evidence="5 6" id="KW-0472">Membrane</keyword>
<feature type="transmembrane region" description="Helical" evidence="6">
    <location>
        <begin position="711"/>
        <end position="739"/>
    </location>
</feature>
<feature type="transmembrane region" description="Helical" evidence="6">
    <location>
        <begin position="345"/>
        <end position="367"/>
    </location>
</feature>
<keyword evidence="4 6" id="KW-1133">Transmembrane helix</keyword>
<dbReference type="RefSeq" id="WP_344652675.1">
    <property type="nucleotide sequence ID" value="NZ_BAAAGX010000028.1"/>
</dbReference>
<dbReference type="PANTHER" id="PTHR33406">
    <property type="entry name" value="MEMBRANE PROTEIN MJ1562-RELATED"/>
    <property type="match status" value="1"/>
</dbReference>
<evidence type="ECO:0000313" key="9">
    <source>
        <dbReference type="Proteomes" id="UP001500967"/>
    </source>
</evidence>
<dbReference type="Proteomes" id="UP001500967">
    <property type="component" value="Unassembled WGS sequence"/>
</dbReference>
<dbReference type="PROSITE" id="PS50156">
    <property type="entry name" value="SSD"/>
    <property type="match status" value="1"/>
</dbReference>
<comment type="caution">
    <text evidence="8">The sequence shown here is derived from an EMBL/GenBank/DDBJ whole genome shotgun (WGS) entry which is preliminary data.</text>
</comment>